<proteinExistence type="inferred from homology"/>
<dbReference type="InterPro" id="IPR001753">
    <property type="entry name" value="Enoyl-CoA_hydra/iso"/>
</dbReference>
<name>A0ABZ2RAR9_ECTME</name>
<dbReference type="PANTHER" id="PTHR43802">
    <property type="entry name" value="ENOYL-COA HYDRATASE"/>
    <property type="match status" value="1"/>
</dbReference>
<reference evidence="2 3" key="1">
    <citation type="submission" date="2024-03" db="EMBL/GenBank/DDBJ databases">
        <title>Complete genome of BD2.</title>
        <authorList>
            <person name="Cao G."/>
        </authorList>
    </citation>
    <scope>NUCLEOTIDE SEQUENCE [LARGE SCALE GENOMIC DNA]</scope>
    <source>
        <strain evidence="2 3">BD2</strain>
    </source>
</reference>
<dbReference type="Proteomes" id="UP001476583">
    <property type="component" value="Chromosome"/>
</dbReference>
<keyword evidence="3" id="KW-1185">Reference proteome</keyword>
<organism evidence="2 3">
    <name type="scientific">Ectopseudomonas mendocina</name>
    <name type="common">Pseudomonas mendocina</name>
    <dbReference type="NCBI Taxonomy" id="300"/>
    <lineage>
        <taxon>Bacteria</taxon>
        <taxon>Pseudomonadati</taxon>
        <taxon>Pseudomonadota</taxon>
        <taxon>Gammaproteobacteria</taxon>
        <taxon>Pseudomonadales</taxon>
        <taxon>Pseudomonadaceae</taxon>
        <taxon>Ectopseudomonas</taxon>
    </lineage>
</organism>
<dbReference type="NCBIfam" id="NF005126">
    <property type="entry name" value="PRK06563.1"/>
    <property type="match status" value="1"/>
</dbReference>
<dbReference type="EMBL" id="CP148074">
    <property type="protein sequence ID" value="WXL24120.1"/>
    <property type="molecule type" value="Genomic_DNA"/>
</dbReference>
<protein>
    <submittedName>
        <fullName evidence="2">Crotonase/enoyl-CoA hydratase family protein</fullName>
    </submittedName>
</protein>
<evidence type="ECO:0000256" key="1">
    <source>
        <dbReference type="ARBA" id="ARBA00005254"/>
    </source>
</evidence>
<evidence type="ECO:0000313" key="2">
    <source>
        <dbReference type="EMBL" id="WXL24120.1"/>
    </source>
</evidence>
<dbReference type="SUPFAM" id="SSF52096">
    <property type="entry name" value="ClpP/crotonase"/>
    <property type="match status" value="1"/>
</dbReference>
<comment type="similarity">
    <text evidence="1">Belongs to the enoyl-CoA hydratase/isomerase family.</text>
</comment>
<dbReference type="InterPro" id="IPR029045">
    <property type="entry name" value="ClpP/crotonase-like_dom_sf"/>
</dbReference>
<dbReference type="CDD" id="cd06558">
    <property type="entry name" value="crotonase-like"/>
    <property type="match status" value="1"/>
</dbReference>
<dbReference type="Pfam" id="PF00378">
    <property type="entry name" value="ECH_1"/>
    <property type="match status" value="1"/>
</dbReference>
<sequence length="263" mass="28317">MTSHTEGRVTREKLGHVLLIGLDRVNKRNAFDMAMLDDLALAYGEFERDQDARVALLFAHGEHFTGGLDLANVATELAAGWKIPEGGYDPMGTFGGKRVTKPVIVAAQGYCYTIGIELMLAADINLCASNTRFAQMEVQRGILPFGGATLRLPRIAGWGNAMRWLLTGDPFDAHEAYRLGLVQEVLATEDLMPTALKLAQRIAAQAPLGVQATLASARQAIVEGEAAACAALPAVATRLIGSEDAQEGLRAMQERRPGEFKGR</sequence>
<dbReference type="Gene3D" id="1.10.12.10">
    <property type="entry name" value="Lyase 2-enoyl-coa Hydratase, Chain A, domain 2"/>
    <property type="match status" value="1"/>
</dbReference>
<dbReference type="Gene3D" id="3.90.226.10">
    <property type="entry name" value="2-enoyl-CoA Hydratase, Chain A, domain 1"/>
    <property type="match status" value="1"/>
</dbReference>
<dbReference type="PANTHER" id="PTHR43802:SF1">
    <property type="entry name" value="IP11341P-RELATED"/>
    <property type="match status" value="1"/>
</dbReference>
<dbReference type="InterPro" id="IPR014748">
    <property type="entry name" value="Enoyl-CoA_hydra_C"/>
</dbReference>
<evidence type="ECO:0000313" key="3">
    <source>
        <dbReference type="Proteomes" id="UP001476583"/>
    </source>
</evidence>
<gene>
    <name evidence="2" type="ORF">WG219_12255</name>
</gene>
<accession>A0ABZ2RAR9</accession>